<evidence type="ECO:0000313" key="1">
    <source>
        <dbReference type="EMBL" id="TGX82218.1"/>
    </source>
</evidence>
<name>A0AC61QPY9_9BACT</name>
<comment type="caution">
    <text evidence="1">The sequence shown here is derived from an EMBL/GenBank/DDBJ whole genome shotgun (WGS) entry which is preliminary data.</text>
</comment>
<keyword evidence="1" id="KW-0418">Kinase</keyword>
<evidence type="ECO:0000313" key="2">
    <source>
        <dbReference type="Proteomes" id="UP000308886"/>
    </source>
</evidence>
<gene>
    <name evidence="1" type="ORF">E5358_07910</name>
</gene>
<protein>
    <submittedName>
        <fullName evidence="1">Deoxynucleoside kinase</fullName>
    </submittedName>
</protein>
<keyword evidence="1" id="KW-0808">Transferase</keyword>
<organism evidence="1 2">
    <name type="scientific">Palleniella muris</name>
    <dbReference type="NCBI Taxonomy" id="3038145"/>
    <lineage>
        <taxon>Bacteria</taxon>
        <taxon>Pseudomonadati</taxon>
        <taxon>Bacteroidota</taxon>
        <taxon>Bacteroidia</taxon>
        <taxon>Bacteroidales</taxon>
        <taxon>Prevotellaceae</taxon>
        <taxon>Palleniella</taxon>
    </lineage>
</organism>
<keyword evidence="2" id="KW-1185">Reference proteome</keyword>
<reference evidence="1" key="1">
    <citation type="submission" date="2019-04" db="EMBL/GenBank/DDBJ databases">
        <title>Microbes associate with the intestines of laboratory mice.</title>
        <authorList>
            <person name="Navarre W."/>
            <person name="Wong E."/>
            <person name="Huang K."/>
            <person name="Tropini C."/>
            <person name="Ng K."/>
            <person name="Yu B."/>
        </authorList>
    </citation>
    <scope>NUCLEOTIDE SEQUENCE</scope>
    <source>
        <strain evidence="1">NM73_A23</strain>
    </source>
</reference>
<proteinExistence type="predicted"/>
<sequence>MHIAIAGNIGSGKTTLTRMLAKHYKWESKFEQVVENPYLEDFYKDMKRWSFCLEVFFLKERFKDVLAISNSKNTVIQDRSIFEGVYVFAKNNHDQGTISDLDFQTYMELFEQMMSIVKIPDLMIYLRADINHLVANIQKRGRDYEQSIKLDYLKGLNKRYEDFIYNDYPGKVLTIDVNNMDYEHNSQDFRYITDRIDSLLYGLFPLKEEDDKDRNA</sequence>
<accession>A0AC61QPY9</accession>
<dbReference type="EMBL" id="SRZC01000011">
    <property type="protein sequence ID" value="TGX82218.1"/>
    <property type="molecule type" value="Genomic_DNA"/>
</dbReference>
<dbReference type="Proteomes" id="UP000308886">
    <property type="component" value="Unassembled WGS sequence"/>
</dbReference>